<comment type="caution">
    <text evidence="3">The sequence shown here is derived from an EMBL/GenBank/DDBJ whole genome shotgun (WGS) entry which is preliminary data.</text>
</comment>
<feature type="signal peptide" evidence="2">
    <location>
        <begin position="1"/>
        <end position="28"/>
    </location>
</feature>
<evidence type="ECO:0000256" key="2">
    <source>
        <dbReference type="SAM" id="SignalP"/>
    </source>
</evidence>
<dbReference type="EMBL" id="SLWS01000008">
    <property type="protein sequence ID" value="TCO55105.1"/>
    <property type="molecule type" value="Genomic_DNA"/>
</dbReference>
<dbReference type="PROSITE" id="PS50005">
    <property type="entry name" value="TPR"/>
    <property type="match status" value="1"/>
</dbReference>
<organism evidence="3 4">
    <name type="scientific">Actinocrispum wychmicini</name>
    <dbReference type="NCBI Taxonomy" id="1213861"/>
    <lineage>
        <taxon>Bacteria</taxon>
        <taxon>Bacillati</taxon>
        <taxon>Actinomycetota</taxon>
        <taxon>Actinomycetes</taxon>
        <taxon>Pseudonocardiales</taxon>
        <taxon>Pseudonocardiaceae</taxon>
        <taxon>Actinocrispum</taxon>
    </lineage>
</organism>
<evidence type="ECO:0000313" key="4">
    <source>
        <dbReference type="Proteomes" id="UP000295680"/>
    </source>
</evidence>
<evidence type="ECO:0000313" key="3">
    <source>
        <dbReference type="EMBL" id="TCO55105.1"/>
    </source>
</evidence>
<feature type="repeat" description="TPR" evidence="1">
    <location>
        <begin position="202"/>
        <end position="235"/>
    </location>
</feature>
<feature type="chain" id="PRO_5020945360" evidence="2">
    <location>
        <begin position="29"/>
        <end position="388"/>
    </location>
</feature>
<sequence length="388" mass="41260">MKIFLTLLAGAAIVVVAVVLTQTPTPQAATPAARPNRLQDNVSALQDRLRRVPGDSAGWAQLGASYVELARVTADSTYYGKAQGALERSLSVKPDGNGPAMIGMGALANARHDFTTAKDWALKAKAVLPSTAEVYGVLADALTQLGDDAGAADAVQRMLDLRPNVAAFTRASYHFELHGQDAGAKDTMELALRSATSPDEIAFCRYYLGELAFNAGNVDSAADEYDQGLTASPQDPALHQGKAKVAAAHGQIDAALDGYREVVARAPLPQYLLEYAELLRKAGKDAEADQQFALIAQQQRLLEAQGATDDLSASLIAADHGDKAEALRRAQAEWSRRQSVFVADAMAWALHVNGRDAEALPYADKAVSLGWHNPTVVRHRAAILAGAR</sequence>
<dbReference type="AlphaFoldDB" id="A0A4R2JLP2"/>
<dbReference type="Proteomes" id="UP000295680">
    <property type="component" value="Unassembled WGS sequence"/>
</dbReference>
<proteinExistence type="predicted"/>
<dbReference type="PANTHER" id="PTHR12558:SF13">
    <property type="entry name" value="CELL DIVISION CYCLE PROTEIN 27 HOMOLOG"/>
    <property type="match status" value="1"/>
</dbReference>
<keyword evidence="2" id="KW-0732">Signal</keyword>
<reference evidence="3 4" key="1">
    <citation type="submission" date="2019-03" db="EMBL/GenBank/DDBJ databases">
        <title>Genomic Encyclopedia of Type Strains, Phase IV (KMG-IV): sequencing the most valuable type-strain genomes for metagenomic binning, comparative biology and taxonomic classification.</title>
        <authorList>
            <person name="Goeker M."/>
        </authorList>
    </citation>
    <scope>NUCLEOTIDE SEQUENCE [LARGE SCALE GENOMIC DNA]</scope>
    <source>
        <strain evidence="3 4">DSM 45934</strain>
    </source>
</reference>
<keyword evidence="4" id="KW-1185">Reference proteome</keyword>
<name>A0A4R2JLP2_9PSEU</name>
<dbReference type="PANTHER" id="PTHR12558">
    <property type="entry name" value="CELL DIVISION CYCLE 16,23,27"/>
    <property type="match status" value="1"/>
</dbReference>
<evidence type="ECO:0000256" key="1">
    <source>
        <dbReference type="PROSITE-ProRule" id="PRU00339"/>
    </source>
</evidence>
<dbReference type="Pfam" id="PF13432">
    <property type="entry name" value="TPR_16"/>
    <property type="match status" value="2"/>
</dbReference>
<protein>
    <submittedName>
        <fullName evidence="3">Uncharacterized protein</fullName>
    </submittedName>
</protein>
<dbReference type="InterPro" id="IPR019734">
    <property type="entry name" value="TPR_rpt"/>
</dbReference>
<keyword evidence="1" id="KW-0802">TPR repeat</keyword>
<dbReference type="SUPFAM" id="SSF48452">
    <property type="entry name" value="TPR-like"/>
    <property type="match status" value="1"/>
</dbReference>
<dbReference type="Gene3D" id="1.25.40.10">
    <property type="entry name" value="Tetratricopeptide repeat domain"/>
    <property type="match status" value="1"/>
</dbReference>
<dbReference type="OrthoDB" id="5477158at2"/>
<dbReference type="SMART" id="SM00028">
    <property type="entry name" value="TPR"/>
    <property type="match status" value="4"/>
</dbReference>
<gene>
    <name evidence="3" type="ORF">EV192_108393</name>
</gene>
<dbReference type="InterPro" id="IPR011990">
    <property type="entry name" value="TPR-like_helical_dom_sf"/>
</dbReference>
<accession>A0A4R2JLP2</accession>
<dbReference type="RefSeq" id="WP_132122863.1">
    <property type="nucleotide sequence ID" value="NZ_SLWS01000008.1"/>
</dbReference>